<gene>
    <name evidence="3" type="ORF">GGD53_000177</name>
</gene>
<dbReference type="SUPFAM" id="SSF56529">
    <property type="entry name" value="FAH"/>
    <property type="match status" value="1"/>
</dbReference>
<accession>A0A7W6MCL6</accession>
<dbReference type="Pfam" id="PF18288">
    <property type="entry name" value="FAA_hydro_N_2"/>
    <property type="match status" value="1"/>
</dbReference>
<dbReference type="PANTHER" id="PTHR43211:SF1">
    <property type="entry name" value="BLL6422 PROTEIN"/>
    <property type="match status" value="1"/>
</dbReference>
<evidence type="ECO:0000259" key="1">
    <source>
        <dbReference type="Pfam" id="PF01557"/>
    </source>
</evidence>
<dbReference type="Gene3D" id="3.90.850.10">
    <property type="entry name" value="Fumarylacetoacetase-like, C-terminal domain"/>
    <property type="match status" value="1"/>
</dbReference>
<dbReference type="Proteomes" id="UP000524492">
    <property type="component" value="Unassembled WGS sequence"/>
</dbReference>
<evidence type="ECO:0000259" key="2">
    <source>
        <dbReference type="Pfam" id="PF18288"/>
    </source>
</evidence>
<dbReference type="Pfam" id="PF01557">
    <property type="entry name" value="FAA_hydrolase"/>
    <property type="match status" value="1"/>
</dbReference>
<evidence type="ECO:0000313" key="4">
    <source>
        <dbReference type="Proteomes" id="UP000524492"/>
    </source>
</evidence>
<comment type="caution">
    <text evidence="3">The sequence shown here is derived from an EMBL/GenBank/DDBJ whole genome shotgun (WGS) entry which is preliminary data.</text>
</comment>
<dbReference type="AlphaFoldDB" id="A0A7W6MCL6"/>
<keyword evidence="4" id="KW-1185">Reference proteome</keyword>
<feature type="domain" description="Fumarylacetoacetase-like C-terminal" evidence="1">
    <location>
        <begin position="82"/>
        <end position="333"/>
    </location>
</feature>
<dbReference type="InterPro" id="IPR036663">
    <property type="entry name" value="Fumarylacetoacetase_C_sf"/>
</dbReference>
<dbReference type="PANTHER" id="PTHR43211">
    <property type="entry name" value="FUMARYLACETOACETATE HYDROLASE"/>
    <property type="match status" value="1"/>
</dbReference>
<reference evidence="3 4" key="1">
    <citation type="submission" date="2020-08" db="EMBL/GenBank/DDBJ databases">
        <title>Genomic Encyclopedia of Type Strains, Phase IV (KMG-V): Genome sequencing to study the core and pangenomes of soil and plant-associated prokaryotes.</title>
        <authorList>
            <person name="Whitman W."/>
        </authorList>
    </citation>
    <scope>NUCLEOTIDE SEQUENCE [LARGE SCALE GENOMIC DNA]</scope>
    <source>
        <strain evidence="3 4">SEMIA 4074</strain>
    </source>
</reference>
<dbReference type="EMBL" id="JACIFV010000001">
    <property type="protein sequence ID" value="MBB4190061.1"/>
    <property type="molecule type" value="Genomic_DNA"/>
</dbReference>
<dbReference type="EC" id="3.7.1.2" evidence="3"/>
<organism evidence="3 4">
    <name type="scientific">Rhizobium aethiopicum</name>
    <dbReference type="NCBI Taxonomy" id="1138170"/>
    <lineage>
        <taxon>Bacteria</taxon>
        <taxon>Pseudomonadati</taxon>
        <taxon>Pseudomonadota</taxon>
        <taxon>Alphaproteobacteria</taxon>
        <taxon>Hyphomicrobiales</taxon>
        <taxon>Rhizobiaceae</taxon>
        <taxon>Rhizobium/Agrobacterium group</taxon>
        <taxon>Rhizobium</taxon>
    </lineage>
</organism>
<sequence length="342" mass="36561">MKLATLKDSTRDGRLVVVSRDLTRCSEVGHIARTLQAALDDWEHVAPRLRLIAEGIETGWAQPTIRFHEHDAASPLPRAYQWADGSAYVNHVELVRKARGAEMPASFWTDPLMYQGGSDSFLAPRDPILMADEAYGIDMEGEVAVITGDVAMGASPEAARGAIRLVMLVNDVSLRGLIPDELAKGFGFFQSKPASAFSPVAVTPDELAEAWDGGKLHLPLLVSLNGKPFGRANAGIDMTFDFGQLIAHAAKTRHLVAGTIIGSGTVSNKLDGGPGRPVDAGGDGYSCIAELRMIETIESGAPKTPFMRFGDQLRIEMKDHAGHSIFGAIEQTVGRYEGAAGG</sequence>
<dbReference type="InterPro" id="IPR011234">
    <property type="entry name" value="Fumarylacetoacetase-like_C"/>
</dbReference>
<name>A0A7W6MCL6_9HYPH</name>
<dbReference type="RefSeq" id="WP_184452787.1">
    <property type="nucleotide sequence ID" value="NZ_JACIFV010000001.1"/>
</dbReference>
<proteinExistence type="predicted"/>
<feature type="domain" description="Fumarylacetoacetase N-terminal" evidence="2">
    <location>
        <begin position="1"/>
        <end position="78"/>
    </location>
</feature>
<dbReference type="InterPro" id="IPR041072">
    <property type="entry name" value="FAA_hydro_N"/>
</dbReference>
<evidence type="ECO:0000313" key="3">
    <source>
        <dbReference type="EMBL" id="MBB4190061.1"/>
    </source>
</evidence>
<protein>
    <submittedName>
        <fullName evidence="3">Fumarylacetoacetate (FAA) hydrolase</fullName>
        <ecNumber evidence="3">3.7.1.2</ecNumber>
    </submittedName>
</protein>
<dbReference type="GO" id="GO:0004334">
    <property type="term" value="F:fumarylacetoacetase activity"/>
    <property type="evidence" value="ECO:0007669"/>
    <property type="project" value="UniProtKB-EC"/>
</dbReference>
<keyword evidence="3" id="KW-0378">Hydrolase</keyword>